<keyword evidence="2" id="KW-0472">Membrane</keyword>
<name>A0A1G7MSK0_9ACTN</name>
<evidence type="ECO:0000256" key="2">
    <source>
        <dbReference type="SAM" id="Phobius"/>
    </source>
</evidence>
<evidence type="ECO:0000313" key="4">
    <source>
        <dbReference type="Proteomes" id="UP000199406"/>
    </source>
</evidence>
<protein>
    <submittedName>
        <fullName evidence="3">Capsular polysaccharide biosynthesis protein</fullName>
    </submittedName>
</protein>
<keyword evidence="4" id="KW-1185">Reference proteome</keyword>
<feature type="transmembrane region" description="Helical" evidence="2">
    <location>
        <begin position="216"/>
        <end position="237"/>
    </location>
</feature>
<feature type="region of interest" description="Disordered" evidence="1">
    <location>
        <begin position="1"/>
        <end position="61"/>
    </location>
</feature>
<feature type="transmembrane region" description="Helical" evidence="2">
    <location>
        <begin position="69"/>
        <end position="88"/>
    </location>
</feature>
<reference evidence="4" key="1">
    <citation type="submission" date="2016-10" db="EMBL/GenBank/DDBJ databases">
        <authorList>
            <person name="Varghese N."/>
            <person name="Submissions S."/>
        </authorList>
    </citation>
    <scope>NUCLEOTIDE SEQUENCE [LARGE SCALE GENOMIC DNA]</scope>
    <source>
        <strain evidence="4">DSM 44268</strain>
    </source>
</reference>
<gene>
    <name evidence="3" type="ORF">SAMN05660662_2900</name>
</gene>
<evidence type="ECO:0000256" key="1">
    <source>
        <dbReference type="SAM" id="MobiDB-lite"/>
    </source>
</evidence>
<keyword evidence="2" id="KW-0812">Transmembrane</keyword>
<dbReference type="EMBL" id="FNBT01000005">
    <property type="protein sequence ID" value="SDF64687.1"/>
    <property type="molecule type" value="Genomic_DNA"/>
</dbReference>
<keyword evidence="2" id="KW-1133">Transmembrane helix</keyword>
<sequence length="250" mass="25579">MKSKGGSQARSEAAQQEAQQEAPVTAPAQAAPPTAAGTRSPAAALPTAADRRAPAPAAWSSRRRTSRSAYVVLPLLGAVALGAGVLAYEAQRSPQYTSEALVAVLPEDPGDEVSLPITSIWVGIADSDTVRDRMAPRLDVSRAALDDGLTIGSSDDDAPLVTVRATTGDPETSAAWANAVAAELLAESDLHPISGYTLDQVTDARPPGAPDQFPTVPLVGGAVVVGLLAGAGAAQLVDRRARRRARPTPA</sequence>
<accession>A0A1G7MSK0</accession>
<feature type="compositionally biased region" description="Polar residues" evidence="1">
    <location>
        <begin position="1"/>
        <end position="10"/>
    </location>
</feature>
<organism evidence="3 4">
    <name type="scientific">Blastococcus aurantiacus</name>
    <dbReference type="NCBI Taxonomy" id="1550231"/>
    <lineage>
        <taxon>Bacteria</taxon>
        <taxon>Bacillati</taxon>
        <taxon>Actinomycetota</taxon>
        <taxon>Actinomycetes</taxon>
        <taxon>Geodermatophilales</taxon>
        <taxon>Geodermatophilaceae</taxon>
        <taxon>Blastococcus</taxon>
    </lineage>
</organism>
<feature type="compositionally biased region" description="Low complexity" evidence="1">
    <location>
        <begin position="12"/>
        <end position="60"/>
    </location>
</feature>
<proteinExistence type="predicted"/>
<dbReference type="OrthoDB" id="5196287at2"/>
<dbReference type="RefSeq" id="WP_091767912.1">
    <property type="nucleotide sequence ID" value="NZ_FNBT01000005.1"/>
</dbReference>
<dbReference type="Proteomes" id="UP000199406">
    <property type="component" value="Unassembled WGS sequence"/>
</dbReference>
<evidence type="ECO:0000313" key="3">
    <source>
        <dbReference type="EMBL" id="SDF64687.1"/>
    </source>
</evidence>
<dbReference type="AlphaFoldDB" id="A0A1G7MSK0"/>